<protein>
    <submittedName>
        <fullName evidence="1">Uncharacterized protein</fullName>
    </submittedName>
</protein>
<organism evidence="1 2">
    <name type="scientific">Zosterops borbonicus</name>
    <dbReference type="NCBI Taxonomy" id="364589"/>
    <lineage>
        <taxon>Eukaryota</taxon>
        <taxon>Metazoa</taxon>
        <taxon>Chordata</taxon>
        <taxon>Craniata</taxon>
        <taxon>Vertebrata</taxon>
        <taxon>Euteleostomi</taxon>
        <taxon>Archelosauria</taxon>
        <taxon>Archosauria</taxon>
        <taxon>Dinosauria</taxon>
        <taxon>Saurischia</taxon>
        <taxon>Theropoda</taxon>
        <taxon>Coelurosauria</taxon>
        <taxon>Aves</taxon>
        <taxon>Neognathae</taxon>
        <taxon>Neoaves</taxon>
        <taxon>Telluraves</taxon>
        <taxon>Australaves</taxon>
        <taxon>Passeriformes</taxon>
        <taxon>Sylvioidea</taxon>
        <taxon>Zosteropidae</taxon>
        <taxon>Zosterops</taxon>
    </lineage>
</organism>
<keyword evidence="2" id="KW-1185">Reference proteome</keyword>
<comment type="caution">
    <text evidence="1">The sequence shown here is derived from an EMBL/GenBank/DDBJ whole genome shotgun (WGS) entry which is preliminary data.</text>
</comment>
<reference evidence="1" key="1">
    <citation type="submission" date="2019-04" db="EMBL/GenBank/DDBJ databases">
        <title>Genome assembly of Zosterops borbonicus 15179.</title>
        <authorList>
            <person name="Leroy T."/>
            <person name="Anselmetti Y."/>
            <person name="Tilak M.-K."/>
            <person name="Nabholz B."/>
        </authorList>
    </citation>
    <scope>NUCLEOTIDE SEQUENCE</scope>
    <source>
        <strain evidence="1">HGM_15179</strain>
        <tissue evidence="1">Muscle</tissue>
    </source>
</reference>
<gene>
    <name evidence="1" type="ORF">HGM15179_012668</name>
</gene>
<proteinExistence type="predicted"/>
<evidence type="ECO:0000313" key="1">
    <source>
        <dbReference type="EMBL" id="TRZ14435.1"/>
    </source>
</evidence>
<evidence type="ECO:0000313" key="2">
    <source>
        <dbReference type="Proteomes" id="UP000796761"/>
    </source>
</evidence>
<sequence>MQSLVHLSNDSSDIAKCHKVELLELLHVLLPGKKRQQSWDLTSVTAKGHMGQYPSSHYPISQHRQEFSPALLEFHGQKTHYHGDVVSSRSAVMMSSDLFLPFCQLIPNMIVVSSDGL</sequence>
<name>A0A8K1LHN8_9PASS</name>
<accession>A0A8K1LHN8</accession>
<dbReference type="Proteomes" id="UP000796761">
    <property type="component" value="Unassembled WGS sequence"/>
</dbReference>
<dbReference type="EMBL" id="SWJQ01000439">
    <property type="protein sequence ID" value="TRZ14435.1"/>
    <property type="molecule type" value="Genomic_DNA"/>
</dbReference>
<dbReference type="AlphaFoldDB" id="A0A8K1LHN8"/>